<dbReference type="AlphaFoldDB" id="A0A4Q9FM17"/>
<dbReference type="PANTHER" id="PTHR31157">
    <property type="entry name" value="SCP DOMAIN-CONTAINING PROTEIN"/>
    <property type="match status" value="1"/>
</dbReference>
<protein>
    <submittedName>
        <fullName evidence="2">CAP domain-containing protein</fullName>
    </submittedName>
</protein>
<evidence type="ECO:0000313" key="3">
    <source>
        <dbReference type="Proteomes" id="UP000292372"/>
    </source>
</evidence>
<feature type="domain" description="SCP" evidence="1">
    <location>
        <begin position="49"/>
        <end position="161"/>
    </location>
</feature>
<dbReference type="OrthoDB" id="982527at2"/>
<dbReference type="Pfam" id="PF00188">
    <property type="entry name" value="CAP"/>
    <property type="match status" value="1"/>
</dbReference>
<dbReference type="SUPFAM" id="SSF55797">
    <property type="entry name" value="PR-1-like"/>
    <property type="match status" value="1"/>
</dbReference>
<reference evidence="2 3" key="1">
    <citation type="journal article" date="2015" name="Int. J. Syst. Evol. Microbiol.">
        <title>Hyunsoonleella pacifica sp. nov., isolated from seawater of South Pacific Gyre.</title>
        <authorList>
            <person name="Gao X."/>
            <person name="Zhang Z."/>
            <person name="Dai X."/>
            <person name="Zhang X.H."/>
        </authorList>
    </citation>
    <scope>NUCLEOTIDE SEQUENCE [LARGE SCALE GENOMIC DNA]</scope>
    <source>
        <strain evidence="2 3">SW033</strain>
    </source>
</reference>
<organism evidence="2 3">
    <name type="scientific">Hyunsoonleella pacifica</name>
    <dbReference type="NCBI Taxonomy" id="1080224"/>
    <lineage>
        <taxon>Bacteria</taxon>
        <taxon>Pseudomonadati</taxon>
        <taxon>Bacteroidota</taxon>
        <taxon>Flavobacteriia</taxon>
        <taxon>Flavobacteriales</taxon>
        <taxon>Flavobacteriaceae</taxon>
    </lineage>
</organism>
<proteinExistence type="predicted"/>
<gene>
    <name evidence="2" type="ORF">EYD46_13990</name>
</gene>
<dbReference type="Gene3D" id="3.40.33.10">
    <property type="entry name" value="CAP"/>
    <property type="match status" value="1"/>
</dbReference>
<dbReference type="PANTHER" id="PTHR31157:SF1">
    <property type="entry name" value="SCP DOMAIN-CONTAINING PROTEIN"/>
    <property type="match status" value="1"/>
</dbReference>
<dbReference type="RefSeq" id="WP_130937794.1">
    <property type="nucleotide sequence ID" value="NZ_BMEE01000002.1"/>
</dbReference>
<accession>A0A4Q9FM17</accession>
<comment type="caution">
    <text evidence="2">The sequence shown here is derived from an EMBL/GenBank/DDBJ whole genome shotgun (WGS) entry which is preliminary data.</text>
</comment>
<dbReference type="InterPro" id="IPR035940">
    <property type="entry name" value="CAP_sf"/>
</dbReference>
<dbReference type="Proteomes" id="UP000292372">
    <property type="component" value="Unassembled WGS sequence"/>
</dbReference>
<dbReference type="CDD" id="cd05379">
    <property type="entry name" value="CAP_bacterial"/>
    <property type="match status" value="1"/>
</dbReference>
<evidence type="ECO:0000259" key="1">
    <source>
        <dbReference type="Pfam" id="PF00188"/>
    </source>
</evidence>
<sequence>MKVFFSKTYILLVCISFLMISVSCSKEEELTEEEAIAIAEVLSVADEILQLVNDHRLSIGENPLQINDLATTLANEHTEYMIAQNDISHDDFDQRSDRLIAEENASRTGENVAYGQRSAQQVMTAWLNSSGHRKNIEGDFTHIGIGVIKNDAGVYYFTQIFLKKRNTNT</sequence>
<dbReference type="PROSITE" id="PS51257">
    <property type="entry name" value="PROKAR_LIPOPROTEIN"/>
    <property type="match status" value="1"/>
</dbReference>
<name>A0A4Q9FM17_9FLAO</name>
<dbReference type="EMBL" id="SIRS01000005">
    <property type="protein sequence ID" value="TBN14674.1"/>
    <property type="molecule type" value="Genomic_DNA"/>
</dbReference>
<evidence type="ECO:0000313" key="2">
    <source>
        <dbReference type="EMBL" id="TBN14674.1"/>
    </source>
</evidence>
<dbReference type="InterPro" id="IPR014044">
    <property type="entry name" value="CAP_dom"/>
</dbReference>
<keyword evidence="3" id="KW-1185">Reference proteome</keyword>